<dbReference type="OrthoDB" id="450143at2"/>
<accession>K9WW39</accession>
<proteinExistence type="predicted"/>
<protein>
    <submittedName>
        <fullName evidence="1">Uncharacterized protein</fullName>
    </submittedName>
</protein>
<name>K9WW39_9NOST</name>
<dbReference type="eggNOG" id="ENOG502ZA1X">
    <property type="taxonomic scope" value="Bacteria"/>
</dbReference>
<dbReference type="RefSeq" id="WP_015207824.1">
    <property type="nucleotide sequence ID" value="NC_019757.1"/>
</dbReference>
<evidence type="ECO:0000313" key="1">
    <source>
        <dbReference type="EMBL" id="AFZ24570.1"/>
    </source>
</evidence>
<dbReference type="KEGG" id="csg:Cylst_2342"/>
<reference evidence="1 2" key="1">
    <citation type="submission" date="2012-06" db="EMBL/GenBank/DDBJ databases">
        <title>Finished chromosome of genome of Cylindrospermum stagnale PCC 7417.</title>
        <authorList>
            <consortium name="US DOE Joint Genome Institute"/>
            <person name="Gugger M."/>
            <person name="Coursin T."/>
            <person name="Rippka R."/>
            <person name="Tandeau De Marsac N."/>
            <person name="Huntemann M."/>
            <person name="Wei C.-L."/>
            <person name="Han J."/>
            <person name="Detter J.C."/>
            <person name="Han C."/>
            <person name="Tapia R."/>
            <person name="Chen A."/>
            <person name="Kyrpides N."/>
            <person name="Mavromatis K."/>
            <person name="Markowitz V."/>
            <person name="Szeto E."/>
            <person name="Ivanova N."/>
            <person name="Pagani I."/>
            <person name="Pati A."/>
            <person name="Goodwin L."/>
            <person name="Nordberg H.P."/>
            <person name="Cantor M.N."/>
            <person name="Hua S.X."/>
            <person name="Woyke T."/>
            <person name="Kerfeld C.A."/>
        </authorList>
    </citation>
    <scope>NUCLEOTIDE SEQUENCE [LARGE SCALE GENOMIC DNA]</scope>
    <source>
        <strain evidence="1 2">PCC 7417</strain>
    </source>
</reference>
<dbReference type="AlphaFoldDB" id="K9WW39"/>
<keyword evidence="2" id="KW-1185">Reference proteome</keyword>
<sequence>MSEHRLSEIVIERPRTGMRISSTSLNGFKKNLHKLTVEASEDGLLSPYIIKVRNGSKRLSDHLAPLRRFLKSKVGEPWNQVYSELCQRLDPSTMAGRHVIGHLWHYVEQHVELIDDIPYRKPYLGYRSRQLISYRDQFYIHPETGILCLAKSVPRKQKTSPPTDVVMIDKYHQYCKINEIWYLVTFEDFPPPPTKDVTDIIRGLIDRDSAMCVGGRRIYAVSKQQCNKKQIRFILNQLVQR</sequence>
<dbReference type="EMBL" id="CP003642">
    <property type="protein sequence ID" value="AFZ24570.1"/>
    <property type="molecule type" value="Genomic_DNA"/>
</dbReference>
<dbReference type="STRING" id="56107.Cylst_2342"/>
<dbReference type="HOGENOM" id="CLU_100957_0_0_3"/>
<organism evidence="1 2">
    <name type="scientific">Cylindrospermum stagnale PCC 7417</name>
    <dbReference type="NCBI Taxonomy" id="56107"/>
    <lineage>
        <taxon>Bacteria</taxon>
        <taxon>Bacillati</taxon>
        <taxon>Cyanobacteriota</taxon>
        <taxon>Cyanophyceae</taxon>
        <taxon>Nostocales</taxon>
        <taxon>Nostocaceae</taxon>
        <taxon>Cylindrospermum</taxon>
    </lineage>
</organism>
<dbReference type="Proteomes" id="UP000010475">
    <property type="component" value="Chromosome"/>
</dbReference>
<evidence type="ECO:0000313" key="2">
    <source>
        <dbReference type="Proteomes" id="UP000010475"/>
    </source>
</evidence>
<dbReference type="PATRIC" id="fig|56107.3.peg.2587"/>
<gene>
    <name evidence="1" type="ORF">Cylst_2342</name>
</gene>